<sequence>MSSSIRELFIREEKARKQLISPVLLDNGLTPGQGQAGILNNLLKEDHISQKELSVRCHMDTTTMSRAIDNLEKLGLLNREINPESRRSTLICLTEEGRGKALNIRAAFEQLEGILGKNIPREDMETFHRVLMKVCENLEKGILS</sequence>
<protein>
    <submittedName>
        <fullName evidence="5">MarR family transcriptional regulator</fullName>
    </submittedName>
</protein>
<evidence type="ECO:0000256" key="1">
    <source>
        <dbReference type="ARBA" id="ARBA00023015"/>
    </source>
</evidence>
<dbReference type="PROSITE" id="PS01117">
    <property type="entry name" value="HTH_MARR_1"/>
    <property type="match status" value="1"/>
</dbReference>
<dbReference type="SUPFAM" id="SSF46785">
    <property type="entry name" value="Winged helix' DNA-binding domain"/>
    <property type="match status" value="1"/>
</dbReference>
<feature type="domain" description="HTH marR-type" evidence="4">
    <location>
        <begin position="1"/>
        <end position="136"/>
    </location>
</feature>
<evidence type="ECO:0000256" key="3">
    <source>
        <dbReference type="ARBA" id="ARBA00023163"/>
    </source>
</evidence>
<dbReference type="RefSeq" id="WP_342756897.1">
    <property type="nucleotide sequence ID" value="NZ_CP146256.1"/>
</dbReference>
<organism evidence="5 6">
    <name type="scientific">Kineothrix sedimenti</name>
    <dbReference type="NCBI Taxonomy" id="3123317"/>
    <lineage>
        <taxon>Bacteria</taxon>
        <taxon>Bacillati</taxon>
        <taxon>Bacillota</taxon>
        <taxon>Clostridia</taxon>
        <taxon>Lachnospirales</taxon>
        <taxon>Lachnospiraceae</taxon>
        <taxon>Kineothrix</taxon>
    </lineage>
</organism>
<name>A0ABZ3EVH0_9FIRM</name>
<evidence type="ECO:0000259" key="4">
    <source>
        <dbReference type="PROSITE" id="PS50995"/>
    </source>
</evidence>
<proteinExistence type="predicted"/>
<dbReference type="Gene3D" id="1.10.10.10">
    <property type="entry name" value="Winged helix-like DNA-binding domain superfamily/Winged helix DNA-binding domain"/>
    <property type="match status" value="1"/>
</dbReference>
<dbReference type="InterPro" id="IPR000835">
    <property type="entry name" value="HTH_MarR-typ"/>
</dbReference>
<evidence type="ECO:0000313" key="6">
    <source>
        <dbReference type="Proteomes" id="UP001451571"/>
    </source>
</evidence>
<accession>A0ABZ3EVH0</accession>
<dbReference type="Pfam" id="PF12802">
    <property type="entry name" value="MarR_2"/>
    <property type="match status" value="1"/>
</dbReference>
<dbReference type="PANTHER" id="PTHR42756:SF1">
    <property type="entry name" value="TRANSCRIPTIONAL REPRESSOR OF EMRAB OPERON"/>
    <property type="match status" value="1"/>
</dbReference>
<dbReference type="Proteomes" id="UP001451571">
    <property type="component" value="Chromosome"/>
</dbReference>
<dbReference type="InterPro" id="IPR036390">
    <property type="entry name" value="WH_DNA-bd_sf"/>
</dbReference>
<reference evidence="5 6" key="1">
    <citation type="submission" date="2024-02" db="EMBL/GenBank/DDBJ databases">
        <title>Bacterial strain from lacustrine sediment.</title>
        <authorList>
            <person name="Petit C."/>
            <person name="Fadhlaoui K."/>
        </authorList>
    </citation>
    <scope>NUCLEOTIDE SEQUENCE [LARGE SCALE GENOMIC DNA]</scope>
    <source>
        <strain evidence="5 6">IPX-CK</strain>
    </source>
</reference>
<evidence type="ECO:0000313" key="5">
    <source>
        <dbReference type="EMBL" id="XAH73289.1"/>
    </source>
</evidence>
<gene>
    <name evidence="5" type="ORF">V6984_17545</name>
</gene>
<keyword evidence="6" id="KW-1185">Reference proteome</keyword>
<dbReference type="InterPro" id="IPR036388">
    <property type="entry name" value="WH-like_DNA-bd_sf"/>
</dbReference>
<keyword evidence="1" id="KW-0805">Transcription regulation</keyword>
<keyword evidence="3" id="KW-0804">Transcription</keyword>
<dbReference type="PRINTS" id="PR00598">
    <property type="entry name" value="HTHMARR"/>
</dbReference>
<dbReference type="InterPro" id="IPR023187">
    <property type="entry name" value="Tscrpt_reg_MarR-type_CS"/>
</dbReference>
<dbReference type="PROSITE" id="PS50995">
    <property type="entry name" value="HTH_MARR_2"/>
    <property type="match status" value="1"/>
</dbReference>
<evidence type="ECO:0000256" key="2">
    <source>
        <dbReference type="ARBA" id="ARBA00023125"/>
    </source>
</evidence>
<dbReference type="EMBL" id="CP146256">
    <property type="protein sequence ID" value="XAH73289.1"/>
    <property type="molecule type" value="Genomic_DNA"/>
</dbReference>
<dbReference type="SMART" id="SM00347">
    <property type="entry name" value="HTH_MARR"/>
    <property type="match status" value="1"/>
</dbReference>
<keyword evidence="2" id="KW-0238">DNA-binding</keyword>
<dbReference type="PANTHER" id="PTHR42756">
    <property type="entry name" value="TRANSCRIPTIONAL REGULATOR, MARR"/>
    <property type="match status" value="1"/>
</dbReference>